<gene>
    <name evidence="1" type="ORF">METZ01_LOCUS206253</name>
</gene>
<name>A0A382ESR3_9ZZZZ</name>
<proteinExistence type="predicted"/>
<sequence>MRIPLTLFLILIWTFLILAPLNAYAEEVDYPYADFQLQDIYQIDDGKAVYIEQTGWGHTIWGKDKSSRELNKISHVWFFYGIAKECDDFGKILKNVLFASQKEYYMWGGIDENFTIRMYHLYEPHPHFTYHTDIGMVPDMKEAKAWCTFYEPIDL</sequence>
<dbReference type="EMBL" id="UINC01045982">
    <property type="protein sequence ID" value="SVB53399.1"/>
    <property type="molecule type" value="Genomic_DNA"/>
</dbReference>
<evidence type="ECO:0000313" key="1">
    <source>
        <dbReference type="EMBL" id="SVB53399.1"/>
    </source>
</evidence>
<reference evidence="1" key="1">
    <citation type="submission" date="2018-05" db="EMBL/GenBank/DDBJ databases">
        <authorList>
            <person name="Lanie J.A."/>
            <person name="Ng W.-L."/>
            <person name="Kazmierczak K.M."/>
            <person name="Andrzejewski T.M."/>
            <person name="Davidsen T.M."/>
            <person name="Wayne K.J."/>
            <person name="Tettelin H."/>
            <person name="Glass J.I."/>
            <person name="Rusch D."/>
            <person name="Podicherti R."/>
            <person name="Tsui H.-C.T."/>
            <person name="Winkler M.E."/>
        </authorList>
    </citation>
    <scope>NUCLEOTIDE SEQUENCE</scope>
</reference>
<organism evidence="1">
    <name type="scientific">marine metagenome</name>
    <dbReference type="NCBI Taxonomy" id="408172"/>
    <lineage>
        <taxon>unclassified sequences</taxon>
        <taxon>metagenomes</taxon>
        <taxon>ecological metagenomes</taxon>
    </lineage>
</organism>
<accession>A0A382ESR3</accession>
<dbReference type="AlphaFoldDB" id="A0A382ESR3"/>
<protein>
    <submittedName>
        <fullName evidence="1">Uncharacterized protein</fullName>
    </submittedName>
</protein>